<reference evidence="2 3" key="1">
    <citation type="submission" date="2014-04" db="EMBL/GenBank/DDBJ databases">
        <title>Draft genome sequence of Bacillus azotoformans MEV2011, a (co-) denitrifying strain unable to grow in the presence of oxygen.</title>
        <authorList>
            <person name="Nielsen M."/>
            <person name="Schreiber L."/>
            <person name="Finster K."/>
            <person name="Schramm A."/>
        </authorList>
    </citation>
    <scope>NUCLEOTIDE SEQUENCE [LARGE SCALE GENOMIC DNA]</scope>
    <source>
        <strain evidence="2 3">MEV2011</strain>
    </source>
</reference>
<gene>
    <name evidence="2" type="ORF">M670_01856</name>
</gene>
<comment type="caution">
    <text evidence="2">The sequence shown here is derived from an EMBL/GenBank/DDBJ whole genome shotgun (WGS) entry which is preliminary data.</text>
</comment>
<keyword evidence="1" id="KW-0472">Membrane</keyword>
<sequence length="269" mass="31486">MLSNVKNKIVKRKHAIQELNELVQKDSSLLLIHYSCESFYKINDGRTPRITSIAVRYYSTGQTKSFSIHKVAEKKGKLDKIEDHYNELEKEMLDEFFQFINSHNNYNWIHWNMRDINYGFEAINHRYSVLGGTPIPIHDKNKYDLARKIVDIYGNYIKGHPRFEKLIEKNNITKRDFLSGKEEAQAFDDKQFVKLHQSTLRKVDILHSIVERIIEDDLKTDSTKKEIYGLTPQGIYELLKENWGFNLIIFLVGAFISGVISVVIAFLLQ</sequence>
<evidence type="ECO:0000313" key="2">
    <source>
        <dbReference type="EMBL" id="KEF38645.1"/>
    </source>
</evidence>
<keyword evidence="1" id="KW-0812">Transmembrane</keyword>
<dbReference type="SUPFAM" id="SSF53098">
    <property type="entry name" value="Ribonuclease H-like"/>
    <property type="match status" value="1"/>
</dbReference>
<accession>A0A072NZJ2</accession>
<dbReference type="EMBL" id="JJRY01000006">
    <property type="protein sequence ID" value="KEF38645.1"/>
    <property type="molecule type" value="Genomic_DNA"/>
</dbReference>
<organism evidence="2 3">
    <name type="scientific">Schinkia azotoformans MEV2011</name>
    <dbReference type="NCBI Taxonomy" id="1348973"/>
    <lineage>
        <taxon>Bacteria</taxon>
        <taxon>Bacillati</taxon>
        <taxon>Bacillota</taxon>
        <taxon>Bacilli</taxon>
        <taxon>Bacillales</taxon>
        <taxon>Bacillaceae</taxon>
        <taxon>Calidifontibacillus/Schinkia group</taxon>
        <taxon>Schinkia</taxon>
    </lineage>
</organism>
<name>A0A072NZJ2_SCHAZ</name>
<feature type="transmembrane region" description="Helical" evidence="1">
    <location>
        <begin position="243"/>
        <end position="268"/>
    </location>
</feature>
<evidence type="ECO:0000313" key="3">
    <source>
        <dbReference type="Proteomes" id="UP000027936"/>
    </source>
</evidence>
<dbReference type="InterPro" id="IPR012337">
    <property type="entry name" value="RNaseH-like_sf"/>
</dbReference>
<evidence type="ECO:0000256" key="1">
    <source>
        <dbReference type="SAM" id="Phobius"/>
    </source>
</evidence>
<dbReference type="PATRIC" id="fig|1348973.3.peg.1803"/>
<keyword evidence="1" id="KW-1133">Transmembrane helix</keyword>
<protein>
    <submittedName>
        <fullName evidence="2">Uncharacterized protein</fullName>
    </submittedName>
</protein>
<dbReference type="Proteomes" id="UP000027936">
    <property type="component" value="Unassembled WGS sequence"/>
</dbReference>
<dbReference type="AlphaFoldDB" id="A0A072NZJ2"/>
<proteinExistence type="predicted"/>